<reference evidence="6 7" key="1">
    <citation type="journal article" date="2020" name="bioRxiv">
        <title>Sequence and annotation of 42 cannabis genomes reveals extensive copy number variation in cannabinoid synthesis and pathogen resistance genes.</title>
        <authorList>
            <person name="Mckernan K.J."/>
            <person name="Helbert Y."/>
            <person name="Kane L.T."/>
            <person name="Ebling H."/>
            <person name="Zhang L."/>
            <person name="Liu B."/>
            <person name="Eaton Z."/>
            <person name="Mclaughlin S."/>
            <person name="Kingan S."/>
            <person name="Baybayan P."/>
            <person name="Concepcion G."/>
            <person name="Jordan M."/>
            <person name="Riva A."/>
            <person name="Barbazuk W."/>
            <person name="Harkins T."/>
        </authorList>
    </citation>
    <scope>NUCLEOTIDE SEQUENCE [LARGE SCALE GENOMIC DNA]</scope>
    <source>
        <strain evidence="6 7">cv. Jamaican Lion 4</strain>
        <strain evidence="5">Father</strain>
        <strain evidence="4">Mother</strain>
        <tissue evidence="4">Leaf</tissue>
    </source>
</reference>
<sequence>MVSGTTDAAVEEIVSMASQLAVETEDDWEVNEEVAKEFAEKTVIGKVISKKPMNGKLFHSIFSRMWKNIGEWKVKVLEVIDTSTYVRISFDTKDHAIEILEKQPWLFNGGLLLLEKWPLTDRWQDARLDRVSCWVKLKGFELKSFTLNNVRRMAQLAGDVLEIKWSNPQQAFMNGYVRVKIGFPLHKKVFVGRFVPAGGTRSWVQFKFERMPMLCFKCGLWGHEQIDCKEEPAMEDIGNGLKVMKYGSWLKDEHPTPNCIVAHQQHIHQERHDTDNTSRPDDGVPETVAGSADQLEIGSSSGGIMAPRDQGHEILKASGVVISEFRGEELKEVNVSHKPNGPGTGVSPSDFQHMVCREEEAHGFKNNEPITKRGMPSHGDLARTEVGVEHHQNTIGKGGKDGIVEKEDEAGQKKRKGAAGFVVSTEDVENGKKSKGKEILGCQLSPLIEEEGSTVSVIPLADKIGKKGAFHGNRRKISIKNRARNSHRQNVGVELTWCNEHESNQVMERLDRGLCNAEWLRSFEGADIQVLDWWESDHRPLIVDLPVDVERDRCGQTKRKTRFHFEEAWCDDDECKDIVLNEWKDEDPWLPRPVTFKIYDKPPLPEHLRVVDLKLGDGTWDEPFITAVFNKDDAEMILALPNSGWDLDDKILWHYSKNGIILTNHFRYIYHPNSLKEIHET</sequence>
<evidence type="ECO:0000313" key="6">
    <source>
        <dbReference type="Proteomes" id="UP000525078"/>
    </source>
</evidence>
<dbReference type="EMBL" id="JAATIP010000185">
    <property type="protein sequence ID" value="KAF4362223.1"/>
    <property type="molecule type" value="Genomic_DNA"/>
</dbReference>
<dbReference type="InterPro" id="IPR036691">
    <property type="entry name" value="Endo/exonu/phosph_ase_sf"/>
</dbReference>
<accession>A0A7J6EUW6</accession>
<dbReference type="EMBL" id="JAATIQ010000060">
    <property type="protein sequence ID" value="KAF4391219.1"/>
    <property type="molecule type" value="Genomic_DNA"/>
</dbReference>
<dbReference type="GO" id="GO:0003676">
    <property type="term" value="F:nucleic acid binding"/>
    <property type="evidence" value="ECO:0007669"/>
    <property type="project" value="InterPro"/>
</dbReference>
<protein>
    <recommendedName>
        <fullName evidence="3">CCHC-type domain-containing protein</fullName>
    </recommendedName>
</protein>
<keyword evidence="7" id="KW-1185">Reference proteome</keyword>
<keyword evidence="1" id="KW-0862">Zinc</keyword>
<organism evidence="4 6">
    <name type="scientific">Cannabis sativa</name>
    <name type="common">Hemp</name>
    <name type="synonym">Marijuana</name>
    <dbReference type="NCBI Taxonomy" id="3483"/>
    <lineage>
        <taxon>Eukaryota</taxon>
        <taxon>Viridiplantae</taxon>
        <taxon>Streptophyta</taxon>
        <taxon>Embryophyta</taxon>
        <taxon>Tracheophyta</taxon>
        <taxon>Spermatophyta</taxon>
        <taxon>Magnoliopsida</taxon>
        <taxon>eudicotyledons</taxon>
        <taxon>Gunneridae</taxon>
        <taxon>Pentapetalae</taxon>
        <taxon>rosids</taxon>
        <taxon>fabids</taxon>
        <taxon>Rosales</taxon>
        <taxon>Cannabaceae</taxon>
        <taxon>Cannabis</taxon>
    </lineage>
</organism>
<keyword evidence="1" id="KW-0863">Zinc-finger</keyword>
<evidence type="ECO:0000259" key="3">
    <source>
        <dbReference type="PROSITE" id="PS50158"/>
    </source>
</evidence>
<dbReference type="SUPFAM" id="SSF56219">
    <property type="entry name" value="DNase I-like"/>
    <property type="match status" value="1"/>
</dbReference>
<dbReference type="InterPro" id="IPR025836">
    <property type="entry name" value="Zn_knuckle_CX2CX4HX4C"/>
</dbReference>
<dbReference type="InterPro" id="IPR001878">
    <property type="entry name" value="Znf_CCHC"/>
</dbReference>
<evidence type="ECO:0000256" key="1">
    <source>
        <dbReference type="PROSITE-ProRule" id="PRU00047"/>
    </source>
</evidence>
<feature type="region of interest" description="Disordered" evidence="2">
    <location>
        <begin position="266"/>
        <end position="288"/>
    </location>
</feature>
<dbReference type="Pfam" id="PF14111">
    <property type="entry name" value="DUF4283"/>
    <property type="match status" value="1"/>
</dbReference>
<dbReference type="Proteomes" id="UP000525078">
    <property type="component" value="Unassembled WGS sequence"/>
</dbReference>
<evidence type="ECO:0000256" key="2">
    <source>
        <dbReference type="SAM" id="MobiDB-lite"/>
    </source>
</evidence>
<dbReference type="GO" id="GO:0008270">
    <property type="term" value="F:zinc ion binding"/>
    <property type="evidence" value="ECO:0007669"/>
    <property type="project" value="UniProtKB-KW"/>
</dbReference>
<keyword evidence="1" id="KW-0479">Metal-binding</keyword>
<dbReference type="Pfam" id="PF14392">
    <property type="entry name" value="zf-CCHC_4"/>
    <property type="match status" value="1"/>
</dbReference>
<dbReference type="InterPro" id="IPR040256">
    <property type="entry name" value="At4g02000-like"/>
</dbReference>
<feature type="domain" description="CCHC-type" evidence="3">
    <location>
        <begin position="215"/>
        <end position="230"/>
    </location>
</feature>
<evidence type="ECO:0000313" key="7">
    <source>
        <dbReference type="Proteomes" id="UP000583929"/>
    </source>
</evidence>
<gene>
    <name evidence="4" type="ORF">F8388_008107</name>
    <name evidence="5" type="ORF">G4B88_016529</name>
</gene>
<name>A0A7J6EUW6_CANSA</name>
<evidence type="ECO:0000313" key="5">
    <source>
        <dbReference type="EMBL" id="KAF4391219.1"/>
    </source>
</evidence>
<dbReference type="Proteomes" id="UP000583929">
    <property type="component" value="Unassembled WGS sequence"/>
</dbReference>
<dbReference type="PANTHER" id="PTHR31286:SF167">
    <property type="entry name" value="OS09G0268800 PROTEIN"/>
    <property type="match status" value="1"/>
</dbReference>
<proteinExistence type="predicted"/>
<dbReference type="PROSITE" id="PS50158">
    <property type="entry name" value="ZF_CCHC"/>
    <property type="match status" value="1"/>
</dbReference>
<evidence type="ECO:0000313" key="4">
    <source>
        <dbReference type="EMBL" id="KAF4362223.1"/>
    </source>
</evidence>
<dbReference type="InterPro" id="IPR025558">
    <property type="entry name" value="DUF4283"/>
</dbReference>
<comment type="caution">
    <text evidence="4">The sequence shown here is derived from an EMBL/GenBank/DDBJ whole genome shotgun (WGS) entry which is preliminary data.</text>
</comment>
<dbReference type="AlphaFoldDB" id="A0A7J6EUW6"/>
<dbReference type="PANTHER" id="PTHR31286">
    <property type="entry name" value="GLYCINE-RICH CELL WALL STRUCTURAL PROTEIN 1.8-LIKE"/>
    <property type="match status" value="1"/>
</dbReference>
<feature type="compositionally biased region" description="Basic and acidic residues" evidence="2">
    <location>
        <begin position="267"/>
        <end position="282"/>
    </location>
</feature>
<dbReference type="Gene3D" id="3.60.10.10">
    <property type="entry name" value="Endonuclease/exonuclease/phosphatase"/>
    <property type="match status" value="1"/>
</dbReference>